<dbReference type="RefSeq" id="WP_344498593.1">
    <property type="nucleotide sequence ID" value="NZ_BAAAQD010000001.1"/>
</dbReference>
<keyword evidence="2" id="KW-0813">Transport</keyword>
<comment type="caution">
    <text evidence="9">The sequence shown here is derived from an EMBL/GenBank/DDBJ whole genome shotgun (WGS) entry which is preliminary data.</text>
</comment>
<evidence type="ECO:0000313" key="9">
    <source>
        <dbReference type="EMBL" id="GAA1499675.1"/>
    </source>
</evidence>
<comment type="subcellular location">
    <subcellularLocation>
        <location evidence="1">Cell membrane</location>
        <topology evidence="1">Multi-pass membrane protein</topology>
    </subcellularLocation>
</comment>
<dbReference type="EMBL" id="BAAAQD010000001">
    <property type="protein sequence ID" value="GAA1499675.1"/>
    <property type="molecule type" value="Genomic_DNA"/>
</dbReference>
<feature type="transmembrane region" description="Helical" evidence="7">
    <location>
        <begin position="351"/>
        <end position="374"/>
    </location>
</feature>
<organism evidence="9 10">
    <name type="scientific">Dactylosporangium maewongense</name>
    <dbReference type="NCBI Taxonomy" id="634393"/>
    <lineage>
        <taxon>Bacteria</taxon>
        <taxon>Bacillati</taxon>
        <taxon>Actinomycetota</taxon>
        <taxon>Actinomycetes</taxon>
        <taxon>Micromonosporales</taxon>
        <taxon>Micromonosporaceae</taxon>
        <taxon>Dactylosporangium</taxon>
    </lineage>
</organism>
<dbReference type="NCBIfam" id="TIGR00711">
    <property type="entry name" value="efflux_EmrB"/>
    <property type="match status" value="1"/>
</dbReference>
<protein>
    <submittedName>
        <fullName evidence="9">MFS transporter</fullName>
    </submittedName>
</protein>
<dbReference type="Pfam" id="PF07690">
    <property type="entry name" value="MFS_1"/>
    <property type="match status" value="1"/>
</dbReference>
<feature type="transmembrane region" description="Helical" evidence="7">
    <location>
        <begin position="222"/>
        <end position="238"/>
    </location>
</feature>
<dbReference type="CDD" id="cd17321">
    <property type="entry name" value="MFS_MMR_MDR_like"/>
    <property type="match status" value="1"/>
</dbReference>
<evidence type="ECO:0000256" key="4">
    <source>
        <dbReference type="ARBA" id="ARBA00022692"/>
    </source>
</evidence>
<feature type="domain" description="Major facilitator superfamily (MFS) profile" evidence="8">
    <location>
        <begin position="6"/>
        <end position="452"/>
    </location>
</feature>
<evidence type="ECO:0000256" key="2">
    <source>
        <dbReference type="ARBA" id="ARBA00022448"/>
    </source>
</evidence>
<feature type="transmembrane region" description="Helical" evidence="7">
    <location>
        <begin position="42"/>
        <end position="60"/>
    </location>
</feature>
<feature type="transmembrane region" description="Helical" evidence="7">
    <location>
        <begin position="425"/>
        <end position="447"/>
    </location>
</feature>
<feature type="transmembrane region" description="Helical" evidence="7">
    <location>
        <begin position="395"/>
        <end position="413"/>
    </location>
</feature>
<name>A0ABN1ZIF4_9ACTN</name>
<dbReference type="Gene3D" id="1.20.1250.20">
    <property type="entry name" value="MFS general substrate transporter like domains"/>
    <property type="match status" value="1"/>
</dbReference>
<feature type="transmembrane region" description="Helical" evidence="7">
    <location>
        <begin position="164"/>
        <end position="184"/>
    </location>
</feature>
<feature type="transmembrane region" description="Helical" evidence="7">
    <location>
        <begin position="196"/>
        <end position="216"/>
    </location>
</feature>
<dbReference type="PROSITE" id="PS50850">
    <property type="entry name" value="MFS"/>
    <property type="match status" value="1"/>
</dbReference>
<keyword evidence="10" id="KW-1185">Reference proteome</keyword>
<evidence type="ECO:0000256" key="5">
    <source>
        <dbReference type="ARBA" id="ARBA00022989"/>
    </source>
</evidence>
<keyword evidence="5 7" id="KW-1133">Transmembrane helix</keyword>
<reference evidence="9 10" key="1">
    <citation type="journal article" date="2019" name="Int. J. Syst. Evol. Microbiol.">
        <title>The Global Catalogue of Microorganisms (GCM) 10K type strain sequencing project: providing services to taxonomists for standard genome sequencing and annotation.</title>
        <authorList>
            <consortium name="The Broad Institute Genomics Platform"/>
            <consortium name="The Broad Institute Genome Sequencing Center for Infectious Disease"/>
            <person name="Wu L."/>
            <person name="Ma J."/>
        </authorList>
    </citation>
    <scope>NUCLEOTIDE SEQUENCE [LARGE SCALE GENOMIC DNA]</scope>
    <source>
        <strain evidence="9 10">JCM 15933</strain>
    </source>
</reference>
<evidence type="ECO:0000259" key="8">
    <source>
        <dbReference type="PROSITE" id="PS50850"/>
    </source>
</evidence>
<dbReference type="PRINTS" id="PR01036">
    <property type="entry name" value="TCRTETB"/>
</dbReference>
<proteinExistence type="predicted"/>
<dbReference type="PANTHER" id="PTHR42718:SF39">
    <property type="entry name" value="ACTINORHODIN TRANSPORTER-RELATED"/>
    <property type="match status" value="1"/>
</dbReference>
<feature type="transmembrane region" description="Helical" evidence="7">
    <location>
        <begin position="258"/>
        <end position="283"/>
    </location>
</feature>
<dbReference type="InterPro" id="IPR004638">
    <property type="entry name" value="EmrB-like"/>
</dbReference>
<dbReference type="InterPro" id="IPR020846">
    <property type="entry name" value="MFS_dom"/>
</dbReference>
<keyword evidence="6 7" id="KW-0472">Membrane</keyword>
<feature type="transmembrane region" description="Helical" evidence="7">
    <location>
        <begin position="130"/>
        <end position="152"/>
    </location>
</feature>
<evidence type="ECO:0000256" key="3">
    <source>
        <dbReference type="ARBA" id="ARBA00022475"/>
    </source>
</evidence>
<keyword evidence="3" id="KW-1003">Cell membrane</keyword>
<evidence type="ECO:0000256" key="1">
    <source>
        <dbReference type="ARBA" id="ARBA00004651"/>
    </source>
</evidence>
<dbReference type="Proteomes" id="UP001501470">
    <property type="component" value="Unassembled WGS sequence"/>
</dbReference>
<feature type="transmembrane region" description="Helical" evidence="7">
    <location>
        <begin position="72"/>
        <end position="91"/>
    </location>
</feature>
<accession>A0ABN1ZIF4</accession>
<feature type="transmembrane region" description="Helical" evidence="7">
    <location>
        <begin position="323"/>
        <end position="345"/>
    </location>
</feature>
<feature type="transmembrane region" description="Helical" evidence="7">
    <location>
        <begin position="289"/>
        <end position="311"/>
    </location>
</feature>
<sequence length="452" mass="47356">MWRGRALAIALVAAFMTLLDVSIVNVAIPSMQASLHMSASGLQWVLSGYALTFGLLLVPAGRVGDARGIRPVFVAGLLGFTASSAAAGAAQSEAWLVVARLIQGAFAGVVNPQVTGLIQRLYPPPERARPFGLLGATIGIATAVGPLLGGVIIQFAGTADGWRWVFYINVPVGLAAAALGWRMIPRRPEERRRRESLDPVGVLLLGGAVVQILLPLIEQRQWYLLGTGALTLGGFVWWELRHARVPLADLHLFRRRSYALGTVVMLLYFAGFTANFFILTLYLQRGQHFTALQAGLAITPFALGSALAAFAGGRVVNQFGRSLVVAGLVTVLTGLVGTAAVLHLVASPWALTVPLLVAGVGSGLVITPNQTLTLADVPVDRAGSAAGVVQTAQRVSAAFGIAAIGAVFFARLTGTHGDWTAAIEMALAVAIGFIALAFAAAVTDVLLARRPR</sequence>
<evidence type="ECO:0000313" key="10">
    <source>
        <dbReference type="Proteomes" id="UP001501470"/>
    </source>
</evidence>
<dbReference type="PANTHER" id="PTHR42718">
    <property type="entry name" value="MAJOR FACILITATOR SUPERFAMILY MULTIDRUG TRANSPORTER MFSC"/>
    <property type="match status" value="1"/>
</dbReference>
<dbReference type="Gene3D" id="1.20.1720.10">
    <property type="entry name" value="Multidrug resistance protein D"/>
    <property type="match status" value="1"/>
</dbReference>
<feature type="transmembrane region" description="Helical" evidence="7">
    <location>
        <begin position="97"/>
        <end position="118"/>
    </location>
</feature>
<keyword evidence="4 7" id="KW-0812">Transmembrane</keyword>
<dbReference type="InterPro" id="IPR036259">
    <property type="entry name" value="MFS_trans_sf"/>
</dbReference>
<dbReference type="InterPro" id="IPR011701">
    <property type="entry name" value="MFS"/>
</dbReference>
<gene>
    <name evidence="9" type="ORF">GCM10009827_002740</name>
</gene>
<evidence type="ECO:0000256" key="6">
    <source>
        <dbReference type="ARBA" id="ARBA00023136"/>
    </source>
</evidence>
<dbReference type="SUPFAM" id="SSF103473">
    <property type="entry name" value="MFS general substrate transporter"/>
    <property type="match status" value="1"/>
</dbReference>
<evidence type="ECO:0000256" key="7">
    <source>
        <dbReference type="SAM" id="Phobius"/>
    </source>
</evidence>